<dbReference type="Pfam" id="PF02517">
    <property type="entry name" value="Rce1-like"/>
    <property type="match status" value="1"/>
</dbReference>
<reference evidence="3 4" key="1">
    <citation type="submission" date="2019-12" db="EMBL/GenBank/DDBJ databases">
        <title>WGS of CPCC 203550 I12A-02606.</title>
        <authorList>
            <person name="Jiang Z."/>
        </authorList>
    </citation>
    <scope>NUCLEOTIDE SEQUENCE [LARGE SCALE GENOMIC DNA]</scope>
    <source>
        <strain evidence="3 4">I12A-02606</strain>
    </source>
</reference>
<evidence type="ECO:0000313" key="4">
    <source>
        <dbReference type="Proteomes" id="UP000471126"/>
    </source>
</evidence>
<name>A0A6P0GN06_9ACTN</name>
<evidence type="ECO:0000313" key="2">
    <source>
        <dbReference type="EMBL" id="NEM06648.1"/>
    </source>
</evidence>
<keyword evidence="3" id="KW-0378">Hydrolase</keyword>
<dbReference type="PIRSF" id="PIRSF026622">
    <property type="entry name" value="Proteas_026622"/>
    <property type="match status" value="1"/>
</dbReference>
<dbReference type="EMBL" id="JAAGWE010000038">
    <property type="protein sequence ID" value="NEM08372.1"/>
    <property type="molecule type" value="Genomic_DNA"/>
</dbReference>
<evidence type="ECO:0000259" key="1">
    <source>
        <dbReference type="Pfam" id="PF02517"/>
    </source>
</evidence>
<dbReference type="AlphaFoldDB" id="A0A6P0GN06"/>
<keyword evidence="3" id="KW-0645">Protease</keyword>
<evidence type="ECO:0000313" key="3">
    <source>
        <dbReference type="EMBL" id="NEM08372.1"/>
    </source>
</evidence>
<protein>
    <submittedName>
        <fullName evidence="3">CPBP family intramembrane metalloprotease</fullName>
    </submittedName>
</protein>
<dbReference type="GO" id="GO:0008237">
    <property type="term" value="F:metallopeptidase activity"/>
    <property type="evidence" value="ECO:0007669"/>
    <property type="project" value="UniProtKB-KW"/>
</dbReference>
<keyword evidence="3" id="KW-0482">Metalloprotease</keyword>
<feature type="domain" description="CAAX prenyl protease 2/Lysostaphin resistance protein A-like" evidence="1">
    <location>
        <begin position="80"/>
        <end position="184"/>
    </location>
</feature>
<dbReference type="EMBL" id="JAAGWE010000018">
    <property type="protein sequence ID" value="NEM06648.1"/>
    <property type="molecule type" value="Genomic_DNA"/>
</dbReference>
<organism evidence="3 4">
    <name type="scientific">Geodermatophilus normandii</name>
    <dbReference type="NCBI Taxonomy" id="1137989"/>
    <lineage>
        <taxon>Bacteria</taxon>
        <taxon>Bacillati</taxon>
        <taxon>Actinomycetota</taxon>
        <taxon>Actinomycetes</taxon>
        <taxon>Geodermatophilales</taxon>
        <taxon>Geodermatophilaceae</taxon>
        <taxon>Geodermatophilus</taxon>
    </lineage>
</organism>
<accession>A0A6P0GN06</accession>
<dbReference type="InterPro" id="IPR015837">
    <property type="entry name" value="UCP026622_CAAX_protease"/>
</dbReference>
<dbReference type="GO" id="GO:0080120">
    <property type="term" value="P:CAAX-box protein maturation"/>
    <property type="evidence" value="ECO:0007669"/>
    <property type="project" value="UniProtKB-ARBA"/>
</dbReference>
<dbReference type="Proteomes" id="UP000471126">
    <property type="component" value="Unassembled WGS sequence"/>
</dbReference>
<comment type="caution">
    <text evidence="3">The sequence shown here is derived from an EMBL/GenBank/DDBJ whole genome shotgun (WGS) entry which is preliminary data.</text>
</comment>
<dbReference type="GO" id="GO:0006508">
    <property type="term" value="P:proteolysis"/>
    <property type="evidence" value="ECO:0007669"/>
    <property type="project" value="UniProtKB-KW"/>
</dbReference>
<gene>
    <name evidence="2" type="ORF">GCU54_11560</name>
    <name evidence="3" type="ORF">GCU54_20585</name>
</gene>
<dbReference type="InterPro" id="IPR003675">
    <property type="entry name" value="Rce1/LyrA-like_dom"/>
</dbReference>
<sequence>MPVNATATAVLLTAARARGTSWDELGLDPRRLRSGAHWGGTCAAAVGAGYAGALAVPVLRPLLADARVTGLDSRDLAARVLVRIPVGTVVWEEVAFRGVLPPALRRVLPGWQADAAAAVLFGLWHVAPTLQGLAVNGLATAPARRAVAVAAACLSTAGVDVLFAWLRRRSGSLLAPAVLHLAANDLGALAAVAAGHRVTWVASAACPPRVHLDGC</sequence>
<proteinExistence type="predicted"/>
<dbReference type="GO" id="GO:0004175">
    <property type="term" value="F:endopeptidase activity"/>
    <property type="evidence" value="ECO:0007669"/>
    <property type="project" value="UniProtKB-ARBA"/>
</dbReference>